<evidence type="ECO:0000256" key="1">
    <source>
        <dbReference type="ARBA" id="ARBA00004141"/>
    </source>
</evidence>
<evidence type="ECO:0000256" key="2">
    <source>
        <dbReference type="ARBA" id="ARBA00006375"/>
    </source>
</evidence>
<evidence type="ECO:0000256" key="3">
    <source>
        <dbReference type="ARBA" id="ARBA00022448"/>
    </source>
</evidence>
<dbReference type="InterPro" id="IPR023395">
    <property type="entry name" value="MCP_dom_sf"/>
</dbReference>
<dbReference type="InterPro" id="IPR050391">
    <property type="entry name" value="Mito_Metabolite_Transporter"/>
</dbReference>
<evidence type="ECO:0000313" key="10">
    <source>
        <dbReference type="EMBL" id="CAD9754615.1"/>
    </source>
</evidence>
<dbReference type="EMBL" id="HBHP01008484">
    <property type="protein sequence ID" value="CAD9754615.1"/>
    <property type="molecule type" value="Transcribed_RNA"/>
</dbReference>
<comment type="similarity">
    <text evidence="2 9">Belongs to the mitochondrial carrier (TC 2.A.29) family.</text>
</comment>
<feature type="repeat" description="Solcar" evidence="8">
    <location>
        <begin position="19"/>
        <end position="119"/>
    </location>
</feature>
<proteinExistence type="inferred from homology"/>
<comment type="subcellular location">
    <subcellularLocation>
        <location evidence="1">Membrane</location>
        <topology evidence="1">Multi-pass membrane protein</topology>
    </subcellularLocation>
</comment>
<keyword evidence="7 8" id="KW-0472">Membrane</keyword>
<dbReference type="Gene3D" id="1.50.40.10">
    <property type="entry name" value="Mitochondrial carrier domain"/>
    <property type="match status" value="1"/>
</dbReference>
<protein>
    <recommendedName>
        <fullName evidence="11">Mitochondrial carrier protein</fullName>
    </recommendedName>
</protein>
<dbReference type="InterPro" id="IPR018108">
    <property type="entry name" value="MCP_transmembrane"/>
</dbReference>
<evidence type="ECO:0000256" key="9">
    <source>
        <dbReference type="RuleBase" id="RU000488"/>
    </source>
</evidence>
<sequence>MSRKGSSTHPPPNMTSIGRHLFCAGFSASLASGITAPLDVIRIRRQLFGSFKASQSSIFCYYQSPSAIRKASASGLDIVKKTFKQQGFQGFWTGYSSEAIRQWTYGCARIGLHRVFSGKLAEAQGAPLELHQLVGCAALSGILAVPLQIPFDKIKIRQIKDTWHHGNSRYKNVFHGLSSLRDCPEFGPDFRKVLPAAMVRTVVGNVAGIATFDILKQNVGPKLELSKTTSTILFSVVASCCNTLCMAPLDSLRNRIIASPNRYTSITVAAVRILREEGPLGFYRGASVTASANWIHNFTILNVCEIAGSVLDKANKGQ</sequence>
<gene>
    <name evidence="10" type="ORF">LSP00402_LOCUS5308</name>
</gene>
<accession>A0A7S2X7T9</accession>
<keyword evidence="4 8" id="KW-0812">Transmembrane</keyword>
<evidence type="ECO:0000256" key="8">
    <source>
        <dbReference type="PROSITE-ProRule" id="PRU00282"/>
    </source>
</evidence>
<evidence type="ECO:0000256" key="6">
    <source>
        <dbReference type="ARBA" id="ARBA00022989"/>
    </source>
</evidence>
<keyword evidence="3 9" id="KW-0813">Transport</keyword>
<keyword evidence="5" id="KW-0677">Repeat</keyword>
<dbReference type="PROSITE" id="PS50920">
    <property type="entry name" value="SOLCAR"/>
    <property type="match status" value="2"/>
</dbReference>
<evidence type="ECO:0000256" key="4">
    <source>
        <dbReference type="ARBA" id="ARBA00022692"/>
    </source>
</evidence>
<dbReference type="PANTHER" id="PTHR45618">
    <property type="entry name" value="MITOCHONDRIAL DICARBOXYLATE CARRIER-RELATED"/>
    <property type="match status" value="1"/>
</dbReference>
<dbReference type="Pfam" id="PF00153">
    <property type="entry name" value="Mito_carr"/>
    <property type="match status" value="2"/>
</dbReference>
<dbReference type="GO" id="GO:0016020">
    <property type="term" value="C:membrane"/>
    <property type="evidence" value="ECO:0007669"/>
    <property type="project" value="UniProtKB-SubCell"/>
</dbReference>
<name>A0A7S2X7T9_9EUKA</name>
<evidence type="ECO:0000256" key="5">
    <source>
        <dbReference type="ARBA" id="ARBA00022737"/>
    </source>
</evidence>
<feature type="repeat" description="Solcar" evidence="8">
    <location>
        <begin position="226"/>
        <end position="310"/>
    </location>
</feature>
<dbReference type="SUPFAM" id="SSF103506">
    <property type="entry name" value="Mitochondrial carrier"/>
    <property type="match status" value="1"/>
</dbReference>
<dbReference type="AlphaFoldDB" id="A0A7S2X7T9"/>
<evidence type="ECO:0008006" key="11">
    <source>
        <dbReference type="Google" id="ProtNLM"/>
    </source>
</evidence>
<keyword evidence="6" id="KW-1133">Transmembrane helix</keyword>
<reference evidence="10" key="1">
    <citation type="submission" date="2021-01" db="EMBL/GenBank/DDBJ databases">
        <authorList>
            <person name="Corre E."/>
            <person name="Pelletier E."/>
            <person name="Niang G."/>
            <person name="Scheremetjew M."/>
            <person name="Finn R."/>
            <person name="Kale V."/>
            <person name="Holt S."/>
            <person name="Cochrane G."/>
            <person name="Meng A."/>
            <person name="Brown T."/>
            <person name="Cohen L."/>
        </authorList>
    </citation>
    <scope>NUCLEOTIDE SEQUENCE</scope>
    <source>
        <strain evidence="10">CCMP622</strain>
    </source>
</reference>
<evidence type="ECO:0000256" key="7">
    <source>
        <dbReference type="ARBA" id="ARBA00023136"/>
    </source>
</evidence>
<organism evidence="10">
    <name type="scientific">Lotharella oceanica</name>
    <dbReference type="NCBI Taxonomy" id="641309"/>
    <lineage>
        <taxon>Eukaryota</taxon>
        <taxon>Sar</taxon>
        <taxon>Rhizaria</taxon>
        <taxon>Cercozoa</taxon>
        <taxon>Chlorarachniophyceae</taxon>
        <taxon>Lotharella</taxon>
    </lineage>
</organism>